<evidence type="ECO:0000256" key="1">
    <source>
        <dbReference type="SAM" id="MobiDB-lite"/>
    </source>
</evidence>
<accession>A0ABD1SLA1</accession>
<dbReference type="AlphaFoldDB" id="A0ABD1SLA1"/>
<comment type="caution">
    <text evidence="2">The sequence shown here is derived from an EMBL/GenBank/DDBJ whole genome shotgun (WGS) entry which is preliminary data.</text>
</comment>
<name>A0ABD1SLA1_9LAMI</name>
<sequence length="116" mass="13160">MFTQRIERVDRKPHSIAALVAGGLAGETPHMISASMEKEERNNQGPLHSISRWKHSQIFSNFGDGDSENSDDDYMDAKRNSGWHSKYSSDFQSQASSLRSRRTRKAAQSLQEDLFD</sequence>
<dbReference type="PANTHER" id="PTHR48445:SF1">
    <property type="entry name" value="OS02G0782100 PROTEIN"/>
    <property type="match status" value="1"/>
</dbReference>
<gene>
    <name evidence="2" type="ORF">Fot_35355</name>
</gene>
<proteinExistence type="predicted"/>
<feature type="region of interest" description="Disordered" evidence="1">
    <location>
        <begin position="30"/>
        <end position="116"/>
    </location>
</feature>
<evidence type="ECO:0000313" key="3">
    <source>
        <dbReference type="Proteomes" id="UP001604277"/>
    </source>
</evidence>
<reference evidence="3" key="1">
    <citation type="submission" date="2024-07" db="EMBL/GenBank/DDBJ databases">
        <title>Two chromosome-level genome assemblies of Korean endemic species Abeliophyllum distichum and Forsythia ovata (Oleaceae).</title>
        <authorList>
            <person name="Jang H."/>
        </authorList>
    </citation>
    <scope>NUCLEOTIDE SEQUENCE [LARGE SCALE GENOMIC DNA]</scope>
</reference>
<evidence type="ECO:0000313" key="2">
    <source>
        <dbReference type="EMBL" id="KAL2501507.1"/>
    </source>
</evidence>
<feature type="compositionally biased region" description="Polar residues" evidence="1">
    <location>
        <begin position="106"/>
        <end position="116"/>
    </location>
</feature>
<dbReference type="EMBL" id="JBFOLJ010000010">
    <property type="protein sequence ID" value="KAL2501507.1"/>
    <property type="molecule type" value="Genomic_DNA"/>
</dbReference>
<protein>
    <submittedName>
        <fullName evidence="2">RRP12-like protein</fullName>
    </submittedName>
</protein>
<organism evidence="2 3">
    <name type="scientific">Forsythia ovata</name>
    <dbReference type="NCBI Taxonomy" id="205694"/>
    <lineage>
        <taxon>Eukaryota</taxon>
        <taxon>Viridiplantae</taxon>
        <taxon>Streptophyta</taxon>
        <taxon>Embryophyta</taxon>
        <taxon>Tracheophyta</taxon>
        <taxon>Spermatophyta</taxon>
        <taxon>Magnoliopsida</taxon>
        <taxon>eudicotyledons</taxon>
        <taxon>Gunneridae</taxon>
        <taxon>Pentapetalae</taxon>
        <taxon>asterids</taxon>
        <taxon>lamiids</taxon>
        <taxon>Lamiales</taxon>
        <taxon>Oleaceae</taxon>
        <taxon>Forsythieae</taxon>
        <taxon>Forsythia</taxon>
    </lineage>
</organism>
<dbReference type="Proteomes" id="UP001604277">
    <property type="component" value="Unassembled WGS sequence"/>
</dbReference>
<feature type="compositionally biased region" description="Polar residues" evidence="1">
    <location>
        <begin position="82"/>
        <end position="98"/>
    </location>
</feature>
<dbReference type="PANTHER" id="PTHR48445">
    <property type="entry name" value="OS02G0782100 PROTEIN"/>
    <property type="match status" value="1"/>
</dbReference>
<keyword evidence="3" id="KW-1185">Reference proteome</keyword>
<feature type="compositionally biased region" description="Acidic residues" evidence="1">
    <location>
        <begin position="65"/>
        <end position="74"/>
    </location>
</feature>